<reference evidence="10 11" key="1">
    <citation type="submission" date="2020-08" db="EMBL/GenBank/DDBJ databases">
        <title>Genomic Encyclopedia of Type Strains, Phase IV (KMG-IV): sequencing the most valuable type-strain genomes for metagenomic binning, comparative biology and taxonomic classification.</title>
        <authorList>
            <person name="Goeker M."/>
        </authorList>
    </citation>
    <scope>NUCLEOTIDE SEQUENCE [LARGE SCALE GENOMIC DNA]</scope>
    <source>
        <strain evidence="10 11">DSM 21769</strain>
    </source>
</reference>
<keyword evidence="5 7" id="KW-0520">NAD</keyword>
<evidence type="ECO:0000313" key="11">
    <source>
        <dbReference type="Proteomes" id="UP000568839"/>
    </source>
</evidence>
<feature type="domain" description="Mannitol dehydrogenase C-terminal" evidence="9">
    <location>
        <begin position="200"/>
        <end position="342"/>
    </location>
</feature>
<dbReference type="InterPro" id="IPR013131">
    <property type="entry name" value="Mannitol_DH_N"/>
</dbReference>
<feature type="binding site" evidence="7">
    <location>
        <begin position="3"/>
        <end position="14"/>
    </location>
    <ligand>
        <name>NAD(+)</name>
        <dbReference type="ChEBI" id="CHEBI:57540"/>
    </ligand>
</feature>
<dbReference type="Proteomes" id="UP000568839">
    <property type="component" value="Unassembled WGS sequence"/>
</dbReference>
<dbReference type="AlphaFoldDB" id="A0A841PZ50"/>
<dbReference type="InterPro" id="IPR036291">
    <property type="entry name" value="NAD(P)-bd_dom_sf"/>
</dbReference>
<dbReference type="GO" id="GO:0008926">
    <property type="term" value="F:mannitol-1-phosphate 5-dehydrogenase activity"/>
    <property type="evidence" value="ECO:0007669"/>
    <property type="project" value="UniProtKB-UniRule"/>
</dbReference>
<dbReference type="InterPro" id="IPR013118">
    <property type="entry name" value="Mannitol_DH_C"/>
</dbReference>
<dbReference type="PANTHER" id="PTHR30524">
    <property type="entry name" value="MANNITOL-1-PHOSPHATE 5-DEHYDROGENASE"/>
    <property type="match status" value="1"/>
</dbReference>
<dbReference type="PANTHER" id="PTHR30524:SF0">
    <property type="entry name" value="ALTRONATE OXIDOREDUCTASE-RELATED"/>
    <property type="match status" value="1"/>
</dbReference>
<dbReference type="EMBL" id="JACHHJ010000002">
    <property type="protein sequence ID" value="MBB6449625.1"/>
    <property type="molecule type" value="Genomic_DNA"/>
</dbReference>
<evidence type="ECO:0000256" key="3">
    <source>
        <dbReference type="ARBA" id="ARBA00016219"/>
    </source>
</evidence>
<accession>A0A841PZ50</accession>
<dbReference type="Pfam" id="PF08125">
    <property type="entry name" value="Mannitol_dh_C"/>
    <property type="match status" value="1"/>
</dbReference>
<keyword evidence="11" id="KW-1185">Reference proteome</keyword>
<evidence type="ECO:0000256" key="5">
    <source>
        <dbReference type="ARBA" id="ARBA00023027"/>
    </source>
</evidence>
<evidence type="ECO:0000256" key="1">
    <source>
        <dbReference type="ARBA" id="ARBA00006541"/>
    </source>
</evidence>
<comment type="caution">
    <text evidence="10">The sequence shown here is derived from an EMBL/GenBank/DDBJ whole genome shotgun (WGS) entry which is preliminary data.</text>
</comment>
<sequence length="376" mass="41277">MKAVHFGAGNIGRGFIGALLSYAGYSVTFVDVNEHVIDALNKRGQYTVTVAGEKKETFEVKNVEGIHSVEGESAVMTAVKQADLVTTAVGPNVLQHIAPAIAKGLSRRDSQQKVNVIACENAVRATSELKKEIFASLTPEEGEEVEGIAGFADAAVDRIVPNVQSSDVLAVTVEPFYEWVVEGSSLKNSLGVDEALVVDDLDPYIERKLFTVNTGHAAAAYAGFREGYKTIREALVDDEIKPLVRAALNETKEVLIEKYGFNMEEQETYIDKIITRFQNPNIEDLVERVGRGPIRKLGAHERLVKPACMLYDIGKHPQALPQTIFHALHFHVQGDEESERLQEMIQTNGYGPALAAVANLEESHPLIQQIEMLANR</sequence>
<dbReference type="NCBIfam" id="NF002647">
    <property type="entry name" value="PRK02318.1-3"/>
    <property type="match status" value="1"/>
</dbReference>
<dbReference type="InterPro" id="IPR013328">
    <property type="entry name" value="6PGD_dom2"/>
</dbReference>
<evidence type="ECO:0000259" key="8">
    <source>
        <dbReference type="Pfam" id="PF01232"/>
    </source>
</evidence>
<comment type="similarity">
    <text evidence="1 7">Belongs to the mannitol dehydrogenase family.</text>
</comment>
<evidence type="ECO:0000259" key="9">
    <source>
        <dbReference type="Pfam" id="PF08125"/>
    </source>
</evidence>
<name>A0A841PZ50_9BACL</name>
<dbReference type="Gene3D" id="3.40.50.720">
    <property type="entry name" value="NAD(P)-binding Rossmann-like Domain"/>
    <property type="match status" value="1"/>
</dbReference>
<evidence type="ECO:0000256" key="7">
    <source>
        <dbReference type="HAMAP-Rule" id="MF_00196"/>
    </source>
</evidence>
<dbReference type="NCBIfam" id="NF002646">
    <property type="entry name" value="PRK02318.1-2"/>
    <property type="match status" value="1"/>
</dbReference>
<keyword evidence="4 7" id="KW-0560">Oxidoreductase</keyword>
<feature type="domain" description="Mannitol dehydrogenase N-terminal" evidence="8">
    <location>
        <begin position="1"/>
        <end position="188"/>
    </location>
</feature>
<dbReference type="GO" id="GO:0019592">
    <property type="term" value="P:mannitol catabolic process"/>
    <property type="evidence" value="ECO:0007669"/>
    <property type="project" value="TreeGrafter"/>
</dbReference>
<protein>
    <recommendedName>
        <fullName evidence="3 7">Mannitol-1-phosphate 5-dehydrogenase</fullName>
        <ecNumber evidence="2 7">1.1.1.17</ecNumber>
    </recommendedName>
</protein>
<evidence type="ECO:0000256" key="4">
    <source>
        <dbReference type="ARBA" id="ARBA00023002"/>
    </source>
</evidence>
<comment type="catalytic activity">
    <reaction evidence="6 7">
        <text>D-mannitol 1-phosphate + NAD(+) = beta-D-fructose 6-phosphate + NADH + H(+)</text>
        <dbReference type="Rhea" id="RHEA:19661"/>
        <dbReference type="ChEBI" id="CHEBI:15378"/>
        <dbReference type="ChEBI" id="CHEBI:57540"/>
        <dbReference type="ChEBI" id="CHEBI:57634"/>
        <dbReference type="ChEBI" id="CHEBI:57945"/>
        <dbReference type="ChEBI" id="CHEBI:61381"/>
        <dbReference type="EC" id="1.1.1.17"/>
    </reaction>
</comment>
<dbReference type="Pfam" id="PF01232">
    <property type="entry name" value="Mannitol_dh"/>
    <property type="match status" value="1"/>
</dbReference>
<evidence type="ECO:0000256" key="2">
    <source>
        <dbReference type="ARBA" id="ARBA00012939"/>
    </source>
</evidence>
<dbReference type="PRINTS" id="PR00084">
    <property type="entry name" value="MTLDHDRGNASE"/>
</dbReference>
<dbReference type="HAMAP" id="MF_00196">
    <property type="entry name" value="Mannitol_dehydrog"/>
    <property type="match status" value="1"/>
</dbReference>
<organism evidence="10 11">
    <name type="scientific">Geomicrobium halophilum</name>
    <dbReference type="NCBI Taxonomy" id="549000"/>
    <lineage>
        <taxon>Bacteria</taxon>
        <taxon>Bacillati</taxon>
        <taxon>Bacillota</taxon>
        <taxon>Bacilli</taxon>
        <taxon>Bacillales</taxon>
        <taxon>Geomicrobium</taxon>
    </lineage>
</organism>
<dbReference type="EC" id="1.1.1.17" evidence="2 7"/>
<dbReference type="InterPro" id="IPR008927">
    <property type="entry name" value="6-PGluconate_DH-like_C_sf"/>
</dbReference>
<dbReference type="GO" id="GO:0005829">
    <property type="term" value="C:cytosol"/>
    <property type="evidence" value="ECO:0007669"/>
    <property type="project" value="TreeGrafter"/>
</dbReference>
<dbReference type="RefSeq" id="WP_184403619.1">
    <property type="nucleotide sequence ID" value="NZ_JACHHJ010000002.1"/>
</dbReference>
<dbReference type="Gene3D" id="1.10.1040.10">
    <property type="entry name" value="N-(1-d-carboxylethyl)-l-norvaline Dehydrogenase, domain 2"/>
    <property type="match status" value="1"/>
</dbReference>
<dbReference type="InterPro" id="IPR000669">
    <property type="entry name" value="Mannitol_DH"/>
</dbReference>
<dbReference type="SUPFAM" id="SSF48179">
    <property type="entry name" value="6-phosphogluconate dehydrogenase C-terminal domain-like"/>
    <property type="match status" value="1"/>
</dbReference>
<gene>
    <name evidence="7" type="primary">mtlD</name>
    <name evidence="10" type="ORF">HNR44_001603</name>
</gene>
<dbReference type="NCBIfam" id="NF002652">
    <property type="entry name" value="PRK02318.2-5"/>
    <property type="match status" value="1"/>
</dbReference>
<proteinExistence type="inferred from homology"/>
<evidence type="ECO:0000256" key="6">
    <source>
        <dbReference type="ARBA" id="ARBA00048615"/>
    </source>
</evidence>
<evidence type="ECO:0000313" key="10">
    <source>
        <dbReference type="EMBL" id="MBB6449625.1"/>
    </source>
</evidence>
<dbReference type="SUPFAM" id="SSF51735">
    <property type="entry name" value="NAD(P)-binding Rossmann-fold domains"/>
    <property type="match status" value="1"/>
</dbReference>
<dbReference type="InterPro" id="IPR023028">
    <property type="entry name" value="Mannitol_1_phos_5_DH"/>
</dbReference>